<evidence type="ECO:0000256" key="1">
    <source>
        <dbReference type="SAM" id="Coils"/>
    </source>
</evidence>
<dbReference type="AlphaFoldDB" id="A0A2A2GE92"/>
<name>A0A2A2GE92_9BACT</name>
<protein>
    <submittedName>
        <fullName evidence="2">Uncharacterized protein</fullName>
    </submittedName>
</protein>
<dbReference type="EMBL" id="NSKE01000002">
    <property type="protein sequence ID" value="PAU95203.1"/>
    <property type="molecule type" value="Genomic_DNA"/>
</dbReference>
<gene>
    <name evidence="2" type="ORF">CK503_03110</name>
</gene>
<feature type="coiled-coil region" evidence="1">
    <location>
        <begin position="28"/>
        <end position="55"/>
    </location>
</feature>
<comment type="caution">
    <text evidence="2">The sequence shown here is derived from an EMBL/GenBank/DDBJ whole genome shotgun (WGS) entry which is preliminary data.</text>
</comment>
<accession>A0A2A2GE92</accession>
<reference evidence="2 3" key="1">
    <citation type="submission" date="2017-08" db="EMBL/GenBank/DDBJ databases">
        <title>Aliifodinibius alkalisoli sp. nov., isolated from saline alkaline soil.</title>
        <authorList>
            <person name="Liu D."/>
            <person name="Zhang G."/>
        </authorList>
    </citation>
    <scope>NUCLEOTIDE SEQUENCE [LARGE SCALE GENOMIC DNA]</scope>
    <source>
        <strain evidence="2 3">WN023</strain>
    </source>
</reference>
<organism evidence="2 3">
    <name type="scientific">Fodinibius salipaludis</name>
    <dbReference type="NCBI Taxonomy" id="2032627"/>
    <lineage>
        <taxon>Bacteria</taxon>
        <taxon>Pseudomonadati</taxon>
        <taxon>Balneolota</taxon>
        <taxon>Balneolia</taxon>
        <taxon>Balneolales</taxon>
        <taxon>Balneolaceae</taxon>
        <taxon>Fodinibius</taxon>
    </lineage>
</organism>
<proteinExistence type="predicted"/>
<sequence length="60" mass="7334">MDRKPNKDFDALKLKRKLSKQFSETYTNEKGLIDREKLKKEMEEFKKRKEGWKAKNDENN</sequence>
<evidence type="ECO:0000313" key="3">
    <source>
        <dbReference type="Proteomes" id="UP000218831"/>
    </source>
</evidence>
<keyword evidence="1" id="KW-0175">Coiled coil</keyword>
<dbReference type="Proteomes" id="UP000218831">
    <property type="component" value="Unassembled WGS sequence"/>
</dbReference>
<dbReference type="RefSeq" id="WP_095605329.1">
    <property type="nucleotide sequence ID" value="NZ_NSKE01000002.1"/>
</dbReference>
<keyword evidence="3" id="KW-1185">Reference proteome</keyword>
<evidence type="ECO:0000313" key="2">
    <source>
        <dbReference type="EMBL" id="PAU95203.1"/>
    </source>
</evidence>